<evidence type="ECO:0000256" key="5">
    <source>
        <dbReference type="ARBA" id="ARBA00022679"/>
    </source>
</evidence>
<dbReference type="PANTHER" id="PTHR43538">
    <property type="entry name" value="ALPHA-IPM SYNTHASE/HOMOCITRATE SYNTHASE"/>
    <property type="match status" value="1"/>
</dbReference>
<accession>A0ABT1HWT1</accession>
<protein>
    <recommendedName>
        <fullName evidence="8">Citramalate synthase</fullName>
        <ecNumber evidence="8">2.3.3.21</ecNumber>
    </recommendedName>
</protein>
<dbReference type="InterPro" id="IPR054691">
    <property type="entry name" value="LeuA/HCS_post-cat"/>
</dbReference>
<feature type="domain" description="Pyruvate carboxyltransferase" evidence="11">
    <location>
        <begin position="76"/>
        <end position="343"/>
    </location>
</feature>
<comment type="pathway">
    <text evidence="1">Amino-acid biosynthesis; L-isoleucine biosynthesis; 2-oxobutanoate from pyruvate: step 1/3.</text>
</comment>
<dbReference type="SMART" id="SM00917">
    <property type="entry name" value="LeuA_dimer"/>
    <property type="match status" value="1"/>
</dbReference>
<dbReference type="Gene3D" id="3.30.160.270">
    <property type="match status" value="1"/>
</dbReference>
<dbReference type="PROSITE" id="PS00815">
    <property type="entry name" value="AIPM_HOMOCIT_SYNTH_1"/>
    <property type="match status" value="1"/>
</dbReference>
<keyword evidence="3" id="KW-0028">Amino-acid biosynthesis</keyword>
<evidence type="ECO:0000256" key="6">
    <source>
        <dbReference type="ARBA" id="ARBA00023304"/>
    </source>
</evidence>
<dbReference type="InterPro" id="IPR005675">
    <property type="entry name" value="Citramal_synthase"/>
</dbReference>
<dbReference type="InterPro" id="IPR000891">
    <property type="entry name" value="PYR_CT"/>
</dbReference>
<feature type="region of interest" description="Disordered" evidence="10">
    <location>
        <begin position="34"/>
        <end position="77"/>
    </location>
</feature>
<comment type="caution">
    <text evidence="12">The sequence shown here is derived from an EMBL/GenBank/DDBJ whole genome shotgun (WGS) entry which is preliminary data.</text>
</comment>
<dbReference type="Gene3D" id="3.20.20.70">
    <property type="entry name" value="Aldolase class I"/>
    <property type="match status" value="1"/>
</dbReference>
<evidence type="ECO:0000256" key="3">
    <source>
        <dbReference type="ARBA" id="ARBA00022605"/>
    </source>
</evidence>
<dbReference type="SUPFAM" id="SSF110921">
    <property type="entry name" value="2-isopropylmalate synthase LeuA, allosteric (dimerisation) domain"/>
    <property type="match status" value="1"/>
</dbReference>
<keyword evidence="13" id="KW-1185">Reference proteome</keyword>
<dbReference type="EC" id="2.3.3.21" evidence="8"/>
<dbReference type="InterPro" id="IPR002034">
    <property type="entry name" value="AIPM/Hcit_synth_CS"/>
</dbReference>
<keyword evidence="4" id="KW-0412">Isoleucine biosynthesis</keyword>
<dbReference type="SUPFAM" id="SSF51569">
    <property type="entry name" value="Aldolase"/>
    <property type="match status" value="1"/>
</dbReference>
<keyword evidence="6" id="KW-0100">Branched-chain amino acid biosynthesis</keyword>
<organism evidence="12 13">
    <name type="scientific">Streptoalloteichus tenebrarius (strain ATCC 17920 / DSM 40477 / JCM 4838 / CBS 697.72 / NBRC 16177 / NCIMB 11028 / NRRL B-12390 / A12253. 1 / ISP 5477)</name>
    <name type="common">Streptomyces tenebrarius</name>
    <dbReference type="NCBI Taxonomy" id="1933"/>
    <lineage>
        <taxon>Bacteria</taxon>
        <taxon>Bacillati</taxon>
        <taxon>Actinomycetota</taxon>
        <taxon>Actinomycetes</taxon>
        <taxon>Pseudonocardiales</taxon>
        <taxon>Pseudonocardiaceae</taxon>
        <taxon>Streptoalloteichus</taxon>
    </lineage>
</organism>
<dbReference type="Pfam" id="PF22617">
    <property type="entry name" value="HCS_D2"/>
    <property type="match status" value="1"/>
</dbReference>
<gene>
    <name evidence="12" type="ORF">LX15_003669</name>
</gene>
<dbReference type="CDD" id="cd07941">
    <property type="entry name" value="DRE_TIM_LeuA3"/>
    <property type="match status" value="1"/>
</dbReference>
<name>A0ABT1HWT1_STRSD</name>
<dbReference type="PROSITE" id="PS50991">
    <property type="entry name" value="PYR_CT"/>
    <property type="match status" value="1"/>
</dbReference>
<dbReference type="Pfam" id="PF08502">
    <property type="entry name" value="LeuA_dimer"/>
    <property type="match status" value="1"/>
</dbReference>
<dbReference type="InterPro" id="IPR013785">
    <property type="entry name" value="Aldolase_TIM"/>
</dbReference>
<evidence type="ECO:0000256" key="9">
    <source>
        <dbReference type="RuleBase" id="RU003523"/>
    </source>
</evidence>
<dbReference type="PANTHER" id="PTHR43538:SF1">
    <property type="entry name" value="(R)-CITRAMALATE SYNTHASE"/>
    <property type="match status" value="1"/>
</dbReference>
<feature type="compositionally biased region" description="Basic and acidic residues" evidence="10">
    <location>
        <begin position="51"/>
        <end position="60"/>
    </location>
</feature>
<evidence type="ECO:0000313" key="12">
    <source>
        <dbReference type="EMBL" id="MCP2259960.1"/>
    </source>
</evidence>
<evidence type="ECO:0000313" key="13">
    <source>
        <dbReference type="Proteomes" id="UP001205311"/>
    </source>
</evidence>
<reference evidence="12 13" key="1">
    <citation type="submission" date="2022-06" db="EMBL/GenBank/DDBJ databases">
        <title>Genomic Encyclopedia of Archaeal and Bacterial Type Strains, Phase II (KMG-II): from individual species to whole genera.</title>
        <authorList>
            <person name="Goeker M."/>
        </authorList>
    </citation>
    <scope>NUCLEOTIDE SEQUENCE [LARGE SCALE GENOMIC DNA]</scope>
    <source>
        <strain evidence="12 13">DSM 40477</strain>
    </source>
</reference>
<evidence type="ECO:0000256" key="8">
    <source>
        <dbReference type="NCBIfam" id="TIGR00977"/>
    </source>
</evidence>
<comment type="catalytic activity">
    <reaction evidence="7">
        <text>pyruvate + acetyl-CoA + H2O = (3R)-citramalate + CoA + H(+)</text>
        <dbReference type="Rhea" id="RHEA:19045"/>
        <dbReference type="ChEBI" id="CHEBI:15361"/>
        <dbReference type="ChEBI" id="CHEBI:15377"/>
        <dbReference type="ChEBI" id="CHEBI:15378"/>
        <dbReference type="ChEBI" id="CHEBI:30934"/>
        <dbReference type="ChEBI" id="CHEBI:57287"/>
        <dbReference type="ChEBI" id="CHEBI:57288"/>
        <dbReference type="EC" id="2.3.3.21"/>
    </reaction>
</comment>
<dbReference type="Proteomes" id="UP001205311">
    <property type="component" value="Unassembled WGS sequence"/>
</dbReference>
<evidence type="ECO:0000256" key="4">
    <source>
        <dbReference type="ARBA" id="ARBA00022624"/>
    </source>
</evidence>
<keyword evidence="5 9" id="KW-0808">Transferase</keyword>
<dbReference type="InterPro" id="IPR036230">
    <property type="entry name" value="LeuA_allosteric_dom_sf"/>
</dbReference>
<dbReference type="NCBIfam" id="TIGR00977">
    <property type="entry name" value="citramal_synth"/>
    <property type="match status" value="1"/>
</dbReference>
<dbReference type="InterPro" id="IPR013709">
    <property type="entry name" value="2-isopropylmalate_synth_dimer"/>
</dbReference>
<proteinExistence type="inferred from homology"/>
<evidence type="ECO:0000256" key="2">
    <source>
        <dbReference type="ARBA" id="ARBA00006154"/>
    </source>
</evidence>
<evidence type="ECO:0000256" key="7">
    <source>
        <dbReference type="ARBA" id="ARBA00048263"/>
    </source>
</evidence>
<evidence type="ECO:0000259" key="11">
    <source>
        <dbReference type="PROSITE" id="PS50991"/>
    </source>
</evidence>
<comment type="similarity">
    <text evidence="2 9">Belongs to the alpha-IPM synthase/homocitrate synthase family.</text>
</comment>
<dbReference type="EMBL" id="JAMTCP010000021">
    <property type="protein sequence ID" value="MCP2259960.1"/>
    <property type="molecule type" value="Genomic_DNA"/>
</dbReference>
<evidence type="ECO:0000256" key="1">
    <source>
        <dbReference type="ARBA" id="ARBA00004743"/>
    </source>
</evidence>
<sequence length="600" mass="64122">MNDPGTGARDPRRADLSHPRGVFLFSRPTFPSLPVPLRHPNPLSEAAALPDRPDRSRETTVNRPTAPTGTPLGDSFHVYDTTLRDGAQREGISYSVTDKLAVARLLDSLGVGFIEGGWPGALPKDTEFFARAAEGELELRHAALVAFGSTRRPGVAAADDPQVRALLDSRAPVVTLVAKSDRRHVERALRTDVAEAAAMVSDTVRLLVSEGRRVFLDAEHFFDGYAFDPDCALRVLQSGVDAGADVVVLCDTNGGQLPLQIAETVAEVVARTGFRVGIHCQDDTACAVANTVAAVQAGATHVQCTANGYGERTGNADLFAVVGNLVTKLGMPVLPAESLPELTRVSHALAEIANLAPDTHQAYVGSSAFAHKAGLHASAIKVDPELYNHVDPATVGNGMRVLVTEMAGRASLELKGRELGLDLAGRPDAVGRAVRRVKELEARGWSFEAADASLELLLRRELEESETEAPFSLESYRVVLDHRADGEVVSEATVRLRVAGERIIATAEGNGPVHALDAALRKALEPAMPWLSSVELADYKVRILVEHPGTDAVTRVLVQSSDGEREWTTVGVHGNIVEASWLALCDALVYKALAVRELVG</sequence>
<evidence type="ECO:0000256" key="10">
    <source>
        <dbReference type="SAM" id="MobiDB-lite"/>
    </source>
</evidence>
<dbReference type="Gene3D" id="1.10.238.260">
    <property type="match status" value="1"/>
</dbReference>
<dbReference type="Pfam" id="PF00682">
    <property type="entry name" value="HMGL-like"/>
    <property type="match status" value="1"/>
</dbReference>